<dbReference type="GO" id="GO:0051536">
    <property type="term" value="F:iron-sulfur cluster binding"/>
    <property type="evidence" value="ECO:0007669"/>
    <property type="project" value="UniProtKB-KW"/>
</dbReference>
<accession>A0A382MKN5</accession>
<gene>
    <name evidence="6" type="ORF">METZ01_LOCUS301932</name>
</gene>
<feature type="non-terminal residue" evidence="6">
    <location>
        <position position="1"/>
    </location>
</feature>
<sequence>VNGINLAHLCTKVNGKFGIDEELLELMSVAGFKKLTFPVESGSQRIIDKYATGKLDLIKHDVSALIKKAKSLNMEVAGNYTFGYPDESFFEMISTFNLARKHMADGLDYANFMFITPFPGTTLYEQALNTGILLDNLDVADFDWMRPSMKTKVPHWFINQIITRGWRFVNKPKRINHLKSMSPHA</sequence>
<evidence type="ECO:0000256" key="1">
    <source>
        <dbReference type="ARBA" id="ARBA00001966"/>
    </source>
</evidence>
<evidence type="ECO:0000313" key="6">
    <source>
        <dbReference type="EMBL" id="SVC49078.1"/>
    </source>
</evidence>
<dbReference type="PANTHER" id="PTHR43409">
    <property type="entry name" value="ANAEROBIC MAGNESIUM-PROTOPORPHYRIN IX MONOMETHYL ESTER CYCLASE-RELATED"/>
    <property type="match status" value="1"/>
</dbReference>
<evidence type="ECO:0000256" key="2">
    <source>
        <dbReference type="ARBA" id="ARBA00022691"/>
    </source>
</evidence>
<keyword evidence="2" id="KW-0949">S-adenosyl-L-methionine</keyword>
<name>A0A382MKN5_9ZZZZ</name>
<dbReference type="AlphaFoldDB" id="A0A382MKN5"/>
<dbReference type="Gene3D" id="3.80.30.20">
    <property type="entry name" value="tm_1862 like domain"/>
    <property type="match status" value="1"/>
</dbReference>
<dbReference type="GO" id="GO:0005829">
    <property type="term" value="C:cytosol"/>
    <property type="evidence" value="ECO:0007669"/>
    <property type="project" value="TreeGrafter"/>
</dbReference>
<evidence type="ECO:0000256" key="4">
    <source>
        <dbReference type="ARBA" id="ARBA00023004"/>
    </source>
</evidence>
<reference evidence="6" key="1">
    <citation type="submission" date="2018-05" db="EMBL/GenBank/DDBJ databases">
        <authorList>
            <person name="Lanie J.A."/>
            <person name="Ng W.-L."/>
            <person name="Kazmierczak K.M."/>
            <person name="Andrzejewski T.M."/>
            <person name="Davidsen T.M."/>
            <person name="Wayne K.J."/>
            <person name="Tettelin H."/>
            <person name="Glass J.I."/>
            <person name="Rusch D."/>
            <person name="Podicherti R."/>
            <person name="Tsui H.-C.T."/>
            <person name="Winkler M.E."/>
        </authorList>
    </citation>
    <scope>NUCLEOTIDE SEQUENCE</scope>
</reference>
<dbReference type="SUPFAM" id="SSF102114">
    <property type="entry name" value="Radical SAM enzymes"/>
    <property type="match status" value="1"/>
</dbReference>
<dbReference type="EMBL" id="UINC01094119">
    <property type="protein sequence ID" value="SVC49078.1"/>
    <property type="molecule type" value="Genomic_DNA"/>
</dbReference>
<protein>
    <recommendedName>
        <fullName evidence="7">Radical SAM core domain-containing protein</fullName>
    </recommendedName>
</protein>
<dbReference type="GO" id="GO:0046872">
    <property type="term" value="F:metal ion binding"/>
    <property type="evidence" value="ECO:0007669"/>
    <property type="project" value="UniProtKB-KW"/>
</dbReference>
<dbReference type="InterPro" id="IPR051198">
    <property type="entry name" value="BchE-like"/>
</dbReference>
<keyword evidence="4" id="KW-0408">Iron</keyword>
<evidence type="ECO:0008006" key="7">
    <source>
        <dbReference type="Google" id="ProtNLM"/>
    </source>
</evidence>
<dbReference type="InterPro" id="IPR058240">
    <property type="entry name" value="rSAM_sf"/>
</dbReference>
<dbReference type="InterPro" id="IPR023404">
    <property type="entry name" value="rSAM_horseshoe"/>
</dbReference>
<keyword evidence="3" id="KW-0479">Metal-binding</keyword>
<organism evidence="6">
    <name type="scientific">marine metagenome</name>
    <dbReference type="NCBI Taxonomy" id="408172"/>
    <lineage>
        <taxon>unclassified sequences</taxon>
        <taxon>metagenomes</taxon>
        <taxon>ecological metagenomes</taxon>
    </lineage>
</organism>
<dbReference type="PANTHER" id="PTHR43409:SF7">
    <property type="entry name" value="BLL1977 PROTEIN"/>
    <property type="match status" value="1"/>
</dbReference>
<evidence type="ECO:0000256" key="5">
    <source>
        <dbReference type="ARBA" id="ARBA00023014"/>
    </source>
</evidence>
<proteinExistence type="predicted"/>
<keyword evidence="5" id="KW-0411">Iron-sulfur</keyword>
<comment type="cofactor">
    <cofactor evidence="1">
        <name>[4Fe-4S] cluster</name>
        <dbReference type="ChEBI" id="CHEBI:49883"/>
    </cofactor>
</comment>
<evidence type="ECO:0000256" key="3">
    <source>
        <dbReference type="ARBA" id="ARBA00022723"/>
    </source>
</evidence>